<protein>
    <recommendedName>
        <fullName evidence="4">Lipoprotein</fullName>
    </recommendedName>
</protein>
<comment type="caution">
    <text evidence="2">The sequence shown here is derived from an EMBL/GenBank/DDBJ whole genome shotgun (WGS) entry which is preliminary data.</text>
</comment>
<dbReference type="RefSeq" id="WP_196195611.1">
    <property type="nucleotide sequence ID" value="NZ_JADPRT010000008.1"/>
</dbReference>
<reference evidence="2" key="1">
    <citation type="submission" date="2020-11" db="EMBL/GenBank/DDBJ databases">
        <title>Isolation and identification of active actinomycetes.</title>
        <authorList>
            <person name="Yu B."/>
        </authorList>
    </citation>
    <scope>NUCLEOTIDE SEQUENCE</scope>
    <source>
        <strain evidence="2">NEAU-YB345</strain>
    </source>
</reference>
<feature type="signal peptide" evidence="1">
    <location>
        <begin position="1"/>
        <end position="37"/>
    </location>
</feature>
<keyword evidence="3" id="KW-1185">Reference proteome</keyword>
<evidence type="ECO:0000313" key="2">
    <source>
        <dbReference type="EMBL" id="MBF9070439.1"/>
    </source>
</evidence>
<name>A0A931B3I0_9ACTN</name>
<dbReference type="Proteomes" id="UP000657385">
    <property type="component" value="Unassembled WGS sequence"/>
</dbReference>
<gene>
    <name evidence="2" type="ORF">I2501_20650</name>
</gene>
<dbReference type="AlphaFoldDB" id="A0A931B3I0"/>
<accession>A0A931B3I0</accession>
<dbReference type="Gene3D" id="2.40.420.20">
    <property type="match status" value="1"/>
</dbReference>
<evidence type="ECO:0008006" key="4">
    <source>
        <dbReference type="Google" id="ProtNLM"/>
    </source>
</evidence>
<dbReference type="EMBL" id="JADPRT010000008">
    <property type="protein sequence ID" value="MBF9070439.1"/>
    <property type="molecule type" value="Genomic_DNA"/>
</dbReference>
<organism evidence="2 3">
    <name type="scientific">Streptacidiphilus fuscans</name>
    <dbReference type="NCBI Taxonomy" id="2789292"/>
    <lineage>
        <taxon>Bacteria</taxon>
        <taxon>Bacillati</taxon>
        <taxon>Actinomycetota</taxon>
        <taxon>Actinomycetes</taxon>
        <taxon>Kitasatosporales</taxon>
        <taxon>Streptomycetaceae</taxon>
        <taxon>Streptacidiphilus</taxon>
    </lineage>
</organism>
<proteinExistence type="predicted"/>
<evidence type="ECO:0000256" key="1">
    <source>
        <dbReference type="SAM" id="SignalP"/>
    </source>
</evidence>
<sequence length="169" mass="17672">MTARWVIVRQVRTHRRRTTRSRALAAVGCAVLTFALAACGPKNDAPAEPDPASLAPAPSMPGVTPANNVHRVVLTPLAARQIGVRTVPVEPASSGTGEQVPITAVVYDPEGVPWVYVPDGKLTYLRRPITVQGYDGDTVLLSTGPAVGTPVAVQGVAELLGTEYGVGEE</sequence>
<evidence type="ECO:0000313" key="3">
    <source>
        <dbReference type="Proteomes" id="UP000657385"/>
    </source>
</evidence>
<feature type="chain" id="PRO_5039313576" description="Lipoprotein" evidence="1">
    <location>
        <begin position="38"/>
        <end position="169"/>
    </location>
</feature>
<keyword evidence="1" id="KW-0732">Signal</keyword>